<dbReference type="CTD" id="36373402"/>
<dbReference type="Proteomes" id="UP000035682">
    <property type="component" value="Unplaced"/>
</dbReference>
<dbReference type="WBParaSite" id="SRAE_0000016500.1">
    <property type="protein sequence ID" value="SRAE_0000016500.1"/>
    <property type="gene ID" value="WBGene00255904"/>
</dbReference>
<dbReference type="PANTHER" id="PTHR13411:SF5">
    <property type="entry name" value="PROTEIN CBR-TAG-281"/>
    <property type="match status" value="1"/>
</dbReference>
<evidence type="ECO:0000313" key="4">
    <source>
        <dbReference type="WBParaSite" id="SRAE_0000016500.1"/>
    </source>
</evidence>
<evidence type="ECO:0000313" key="3">
    <source>
        <dbReference type="Proteomes" id="UP000035682"/>
    </source>
</evidence>
<dbReference type="WormBase" id="SRAE_0000016500">
    <property type="protein sequence ID" value="SRP06965"/>
    <property type="gene ID" value="WBGene00255904"/>
</dbReference>
<proteinExistence type="predicted"/>
<dbReference type="GeneID" id="36373402"/>
<evidence type="ECO:0000313" key="2">
    <source>
        <dbReference type="EMBL" id="CEF61035.1"/>
    </source>
</evidence>
<keyword evidence="1" id="KW-1133">Transmembrane helix</keyword>
<reference evidence="4" key="3">
    <citation type="submission" date="2020-12" db="UniProtKB">
        <authorList>
            <consortium name="WormBaseParasite"/>
        </authorList>
    </citation>
    <scope>IDENTIFICATION</scope>
</reference>
<feature type="transmembrane region" description="Helical" evidence="1">
    <location>
        <begin position="56"/>
        <end position="76"/>
    </location>
</feature>
<dbReference type="OMA" id="EREKFNW"/>
<keyword evidence="1" id="KW-0812">Transmembrane</keyword>
<evidence type="ECO:0000256" key="1">
    <source>
        <dbReference type="SAM" id="Phobius"/>
    </source>
</evidence>
<protein>
    <submittedName>
        <fullName evidence="2 4">Uncharacterized protein</fullName>
    </submittedName>
</protein>
<gene>
    <name evidence="2 4 5" type="ORF">SRAE_0000016500</name>
</gene>
<dbReference type="InterPro" id="IPR019319">
    <property type="entry name" value="Plg-R(KT)"/>
</dbReference>
<evidence type="ECO:0000313" key="5">
    <source>
        <dbReference type="WormBase" id="SRAE_0000016500"/>
    </source>
</evidence>
<reference evidence="3" key="2">
    <citation type="submission" date="2014-09" db="EMBL/GenBank/DDBJ databases">
        <authorList>
            <person name="Martin A.A."/>
        </authorList>
    </citation>
    <scope>NUCLEOTIDE SEQUENCE</scope>
    <source>
        <strain evidence="3">ED321</strain>
    </source>
</reference>
<dbReference type="AlphaFoldDB" id="A0A090KU45"/>
<sequence length="147" mass="17316">MFNWFFGRQNESNVNEELVKKIVLELEAKKIEREIALKEAFLEREKAYNLARKRELFPWAFTTSLFLSLVSISSYIQHKNIIHLLPMGVITGYLTYQAHDAFGNKEEIIIKNASQLLEDDESRIISFIPITIEEINKRKNQNESDYF</sequence>
<dbReference type="OrthoDB" id="10256697at2759"/>
<keyword evidence="1" id="KW-0472">Membrane</keyword>
<dbReference type="GO" id="GO:0005886">
    <property type="term" value="C:plasma membrane"/>
    <property type="evidence" value="ECO:0007669"/>
    <property type="project" value="InterPro"/>
</dbReference>
<keyword evidence="3" id="KW-1185">Reference proteome</keyword>
<dbReference type="PANTHER" id="PTHR13411">
    <property type="entry name" value="PLASMINOGEN RECEPTOR (KT)"/>
    <property type="match status" value="1"/>
</dbReference>
<name>A0A090KU45_STRRB</name>
<dbReference type="RefSeq" id="XP_024500244.1">
    <property type="nucleotide sequence ID" value="XM_024646019.1"/>
</dbReference>
<dbReference type="EMBL" id="LN609405">
    <property type="protein sequence ID" value="CEF61035.1"/>
    <property type="molecule type" value="Genomic_DNA"/>
</dbReference>
<organism evidence="2">
    <name type="scientific">Strongyloides ratti</name>
    <name type="common">Parasitic roundworm</name>
    <dbReference type="NCBI Taxonomy" id="34506"/>
    <lineage>
        <taxon>Eukaryota</taxon>
        <taxon>Metazoa</taxon>
        <taxon>Ecdysozoa</taxon>
        <taxon>Nematoda</taxon>
        <taxon>Chromadorea</taxon>
        <taxon>Rhabditida</taxon>
        <taxon>Tylenchina</taxon>
        <taxon>Panagrolaimomorpha</taxon>
        <taxon>Strongyloidoidea</taxon>
        <taxon>Strongyloididae</taxon>
        <taxon>Strongyloides</taxon>
    </lineage>
</organism>
<accession>A0A090KU45</accession>
<dbReference type="Pfam" id="PF10166">
    <property type="entry name" value="DUF2368"/>
    <property type="match status" value="1"/>
</dbReference>
<reference evidence="2" key="1">
    <citation type="submission" date="2014-09" db="EMBL/GenBank/DDBJ databases">
        <authorList>
            <person name="Aslett A.Martin."/>
        </authorList>
    </citation>
    <scope>NUCLEOTIDE SEQUENCE</scope>
    <source>
        <strain evidence="2">ED321 Heterogonic</strain>
    </source>
</reference>